<organism evidence="3">
    <name type="scientific">Haemonchus placei</name>
    <name type="common">Barber's pole worm</name>
    <dbReference type="NCBI Taxonomy" id="6290"/>
    <lineage>
        <taxon>Eukaryota</taxon>
        <taxon>Metazoa</taxon>
        <taxon>Ecdysozoa</taxon>
        <taxon>Nematoda</taxon>
        <taxon>Chromadorea</taxon>
        <taxon>Rhabditida</taxon>
        <taxon>Rhabditina</taxon>
        <taxon>Rhabditomorpha</taxon>
        <taxon>Strongyloidea</taxon>
        <taxon>Trichostrongylidae</taxon>
        <taxon>Haemonchus</taxon>
    </lineage>
</organism>
<dbReference type="WBParaSite" id="HPLM_0000048201-mRNA-1">
    <property type="protein sequence ID" value="HPLM_0000048201-mRNA-1"/>
    <property type="gene ID" value="HPLM_0000048201"/>
</dbReference>
<dbReference type="Proteomes" id="UP000268014">
    <property type="component" value="Unassembled WGS sequence"/>
</dbReference>
<gene>
    <name evidence="1" type="ORF">HPLM_LOCUS483</name>
</gene>
<reference evidence="3" key="1">
    <citation type="submission" date="2017-02" db="UniProtKB">
        <authorList>
            <consortium name="WormBaseParasite"/>
        </authorList>
    </citation>
    <scope>IDENTIFICATION</scope>
</reference>
<protein>
    <submittedName>
        <fullName evidence="3">Endo/exonuclease/phosphatase domain-containing protein</fullName>
    </submittedName>
</protein>
<dbReference type="AlphaFoldDB" id="A0A0N4VT65"/>
<dbReference type="SUPFAM" id="SSF56219">
    <property type="entry name" value="DNase I-like"/>
    <property type="match status" value="1"/>
</dbReference>
<dbReference type="InterPro" id="IPR036691">
    <property type="entry name" value="Endo/exonu/phosph_ase_sf"/>
</dbReference>
<dbReference type="STRING" id="6290.A0A0N4VT65"/>
<dbReference type="Gene3D" id="3.60.10.10">
    <property type="entry name" value="Endonuclease/exonuclease/phosphatase"/>
    <property type="match status" value="1"/>
</dbReference>
<name>A0A0N4VT65_HAEPC</name>
<evidence type="ECO:0000313" key="3">
    <source>
        <dbReference type="WBParaSite" id="HPLM_0000048201-mRNA-1"/>
    </source>
</evidence>
<dbReference type="EMBL" id="UZAF01000341">
    <property type="protein sequence ID" value="VDO05518.1"/>
    <property type="molecule type" value="Genomic_DNA"/>
</dbReference>
<sequence>MNIDSYESLKTRIGRLRLRRCGSTPALTIFVVYASILSHNEEELDALCMDMELCREDHSFFKVIVGDFNPKIYPRRTAQELHVGTREMEWNEQGERLSEFIMSTQLSMVTGISRIPRTPHRWTWESSGGQFHNEIDHIIFTRRFCLTVLAVAPKFYTGPDHCLLGARFRFSAHGERAMKFRKPSPRTSIN</sequence>
<evidence type="ECO:0000313" key="2">
    <source>
        <dbReference type="Proteomes" id="UP000268014"/>
    </source>
</evidence>
<proteinExistence type="predicted"/>
<evidence type="ECO:0000313" key="1">
    <source>
        <dbReference type="EMBL" id="VDO05518.1"/>
    </source>
</evidence>
<keyword evidence="2" id="KW-1185">Reference proteome</keyword>
<reference evidence="1 2" key="2">
    <citation type="submission" date="2018-11" db="EMBL/GenBank/DDBJ databases">
        <authorList>
            <consortium name="Pathogen Informatics"/>
        </authorList>
    </citation>
    <scope>NUCLEOTIDE SEQUENCE [LARGE SCALE GENOMIC DNA]</scope>
    <source>
        <strain evidence="1 2">MHpl1</strain>
    </source>
</reference>
<dbReference type="OrthoDB" id="5823144at2759"/>
<accession>A0A0N4VT65</accession>